<evidence type="ECO:0000313" key="5">
    <source>
        <dbReference type="Proteomes" id="UP001296104"/>
    </source>
</evidence>
<protein>
    <submittedName>
        <fullName evidence="4">Uncharacterized protein</fullName>
    </submittedName>
</protein>
<evidence type="ECO:0000256" key="2">
    <source>
        <dbReference type="SAM" id="Phobius"/>
    </source>
</evidence>
<reference evidence="4" key="1">
    <citation type="submission" date="2023-11" db="EMBL/GenBank/DDBJ databases">
        <authorList>
            <person name="Alioto T."/>
            <person name="Alioto T."/>
            <person name="Gomez Garrido J."/>
        </authorList>
    </citation>
    <scope>NUCLEOTIDE SEQUENCE</scope>
</reference>
<dbReference type="AlphaFoldDB" id="A0AAI8Z625"/>
<feature type="compositionally biased region" description="Low complexity" evidence="1">
    <location>
        <begin position="194"/>
        <end position="205"/>
    </location>
</feature>
<feature type="signal peptide" evidence="3">
    <location>
        <begin position="1"/>
        <end position="19"/>
    </location>
</feature>
<proteinExistence type="predicted"/>
<accession>A0AAI8Z625</accession>
<gene>
    <name evidence="4" type="ORF">LECACI_7A008251</name>
</gene>
<feature type="chain" id="PRO_5042476817" evidence="3">
    <location>
        <begin position="20"/>
        <end position="249"/>
    </location>
</feature>
<dbReference type="Proteomes" id="UP001296104">
    <property type="component" value="Unassembled WGS sequence"/>
</dbReference>
<name>A0AAI8Z625_9PEZI</name>
<keyword evidence="5" id="KW-1185">Reference proteome</keyword>
<feature type="transmembrane region" description="Helical" evidence="2">
    <location>
        <begin position="229"/>
        <end position="248"/>
    </location>
</feature>
<keyword evidence="2" id="KW-1133">Transmembrane helix</keyword>
<evidence type="ECO:0000256" key="1">
    <source>
        <dbReference type="SAM" id="MobiDB-lite"/>
    </source>
</evidence>
<comment type="caution">
    <text evidence="4">The sequence shown here is derived from an EMBL/GenBank/DDBJ whole genome shotgun (WGS) entry which is preliminary data.</text>
</comment>
<keyword evidence="2" id="KW-0472">Membrane</keyword>
<dbReference type="EMBL" id="CAVMBE010000078">
    <property type="protein sequence ID" value="CAK4033093.1"/>
    <property type="molecule type" value="Genomic_DNA"/>
</dbReference>
<keyword evidence="2" id="KW-0812">Transmembrane</keyword>
<keyword evidence="3" id="KW-0732">Signal</keyword>
<evidence type="ECO:0000256" key="3">
    <source>
        <dbReference type="SAM" id="SignalP"/>
    </source>
</evidence>
<evidence type="ECO:0000313" key="4">
    <source>
        <dbReference type="EMBL" id="CAK4033093.1"/>
    </source>
</evidence>
<feature type="region of interest" description="Disordered" evidence="1">
    <location>
        <begin position="194"/>
        <end position="219"/>
    </location>
</feature>
<sequence>MSFAVFSALSAALLVAVQAQNIYTFNDNTITVPSVCEAGFDYGFDQVLLTIPYSYSEVISVVGNYGNITWTGTNATSLNGTDNVVGTARTYNFGGAVVTETIDEYSKPPAGPYVEVHTTSLSEYPSYNLSVYIPTDSSVFSSVCNGKATLLNMTTVFCANNVTTAGTILHTAHSEQLASIGKLLGGQNYTGCGSTSPSNGTSSGGFASPTPSSTAPIEPFTGGARGLSAALPAAAVVLVAVGLGAFGLA</sequence>
<organism evidence="4 5">
    <name type="scientific">Lecanosticta acicola</name>
    <dbReference type="NCBI Taxonomy" id="111012"/>
    <lineage>
        <taxon>Eukaryota</taxon>
        <taxon>Fungi</taxon>
        <taxon>Dikarya</taxon>
        <taxon>Ascomycota</taxon>
        <taxon>Pezizomycotina</taxon>
        <taxon>Dothideomycetes</taxon>
        <taxon>Dothideomycetidae</taxon>
        <taxon>Mycosphaerellales</taxon>
        <taxon>Mycosphaerellaceae</taxon>
        <taxon>Lecanosticta</taxon>
    </lineage>
</organism>